<dbReference type="EMBL" id="CP036317">
    <property type="protein sequence ID" value="QDV19630.1"/>
    <property type="molecule type" value="Genomic_DNA"/>
</dbReference>
<reference evidence="1 2" key="1">
    <citation type="submission" date="2019-02" db="EMBL/GenBank/DDBJ databases">
        <title>Deep-cultivation of Planctomycetes and their phenomic and genomic characterization uncovers novel biology.</title>
        <authorList>
            <person name="Wiegand S."/>
            <person name="Jogler M."/>
            <person name="Boedeker C."/>
            <person name="Pinto D."/>
            <person name="Vollmers J."/>
            <person name="Rivas-Marin E."/>
            <person name="Kohn T."/>
            <person name="Peeters S.H."/>
            <person name="Heuer A."/>
            <person name="Rast P."/>
            <person name="Oberbeckmann S."/>
            <person name="Bunk B."/>
            <person name="Jeske O."/>
            <person name="Meyerdierks A."/>
            <person name="Storesund J.E."/>
            <person name="Kallscheuer N."/>
            <person name="Luecker S."/>
            <person name="Lage O.M."/>
            <person name="Pohl T."/>
            <person name="Merkel B.J."/>
            <person name="Hornburger P."/>
            <person name="Mueller R.-W."/>
            <person name="Bruemmer F."/>
            <person name="Labrenz M."/>
            <person name="Spormann A.M."/>
            <person name="Op den Camp H."/>
            <person name="Overmann J."/>
            <person name="Amann R."/>
            <person name="Jetten M.S.M."/>
            <person name="Mascher T."/>
            <person name="Medema M.H."/>
            <person name="Devos D.P."/>
            <person name="Kaster A.-K."/>
            <person name="Ovreas L."/>
            <person name="Rohde M."/>
            <person name="Galperin M.Y."/>
            <person name="Jogler C."/>
        </authorList>
    </citation>
    <scope>NUCLEOTIDE SEQUENCE [LARGE SCALE GENOMIC DNA]</scope>
    <source>
        <strain evidence="1 2">Pan153</strain>
    </source>
</reference>
<evidence type="ECO:0000313" key="2">
    <source>
        <dbReference type="Proteomes" id="UP000320839"/>
    </source>
</evidence>
<dbReference type="OrthoDB" id="166979at2"/>
<dbReference type="InterPro" id="IPR046341">
    <property type="entry name" value="SET_dom_sf"/>
</dbReference>
<accession>A0A518FTH7</accession>
<dbReference type="PROSITE" id="PS50280">
    <property type="entry name" value="SET"/>
    <property type="match status" value="1"/>
</dbReference>
<evidence type="ECO:0000313" key="1">
    <source>
        <dbReference type="EMBL" id="QDV19630.1"/>
    </source>
</evidence>
<dbReference type="SMART" id="SM00317">
    <property type="entry name" value="SET"/>
    <property type="match status" value="1"/>
</dbReference>
<dbReference type="Proteomes" id="UP000320839">
    <property type="component" value="Chromosome"/>
</dbReference>
<sequence>MIHPKTELKFISNEIGYGVVATEFIPAGSITWVLDKLDREFSSSEFQSMDEIYQNILDTYSFRNNQGNLVLCWDNGRYVNHSFNSNCLTTAYDFEIAIRDIHPGEQLTDDYGYLNIPTPFRGIDEGTRRKIVYPNDLIKYYKVWDRKLLKVFHRIPRLEQPLKQLLSEEMWDEIVEISRGNREMKSILTNYYNGEEERQPEMQEV</sequence>
<accession>A0A518AAE2</accession>
<name>A0A518AAE2_9PLAN</name>
<dbReference type="Gene3D" id="2.170.270.10">
    <property type="entry name" value="SET domain"/>
    <property type="match status" value="1"/>
</dbReference>
<dbReference type="SUPFAM" id="SSF82199">
    <property type="entry name" value="SET domain"/>
    <property type="match status" value="1"/>
</dbReference>
<proteinExistence type="predicted"/>
<dbReference type="RefSeq" id="WP_145112072.1">
    <property type="nucleotide sequence ID" value="NZ_CP036277.1"/>
</dbReference>
<dbReference type="AlphaFoldDB" id="A0A518AAE2"/>
<dbReference type="Pfam" id="PF00856">
    <property type="entry name" value="SET"/>
    <property type="match status" value="1"/>
</dbReference>
<gene>
    <name evidence="1" type="ORF">Pan153_42960</name>
</gene>
<organism evidence="1 2">
    <name type="scientific">Gimesia panareensis</name>
    <dbReference type="NCBI Taxonomy" id="2527978"/>
    <lineage>
        <taxon>Bacteria</taxon>
        <taxon>Pseudomonadati</taxon>
        <taxon>Planctomycetota</taxon>
        <taxon>Planctomycetia</taxon>
        <taxon>Planctomycetales</taxon>
        <taxon>Planctomycetaceae</taxon>
        <taxon>Gimesia</taxon>
    </lineage>
</organism>
<protein>
    <submittedName>
        <fullName evidence="1">SET domain protein</fullName>
    </submittedName>
</protein>
<dbReference type="InterPro" id="IPR001214">
    <property type="entry name" value="SET_dom"/>
</dbReference>